<keyword evidence="9" id="KW-1185">Reference proteome</keyword>
<evidence type="ECO:0000256" key="1">
    <source>
        <dbReference type="ARBA" id="ARBA00009986"/>
    </source>
</evidence>
<gene>
    <name evidence="8" type="ORF">K469DRAFT_691716</name>
</gene>
<dbReference type="PROSITE" id="PS00687">
    <property type="entry name" value="ALDEHYDE_DEHYDR_GLU"/>
    <property type="match status" value="1"/>
</dbReference>
<evidence type="ECO:0000259" key="7">
    <source>
        <dbReference type="Pfam" id="PF00171"/>
    </source>
</evidence>
<evidence type="ECO:0000256" key="2">
    <source>
        <dbReference type="ARBA" id="ARBA00023002"/>
    </source>
</evidence>
<proteinExistence type="inferred from homology"/>
<organism evidence="8 9">
    <name type="scientific">Zopfia rhizophila CBS 207.26</name>
    <dbReference type="NCBI Taxonomy" id="1314779"/>
    <lineage>
        <taxon>Eukaryota</taxon>
        <taxon>Fungi</taxon>
        <taxon>Dikarya</taxon>
        <taxon>Ascomycota</taxon>
        <taxon>Pezizomycotina</taxon>
        <taxon>Dothideomycetes</taxon>
        <taxon>Dothideomycetes incertae sedis</taxon>
        <taxon>Zopfiaceae</taxon>
        <taxon>Zopfia</taxon>
    </lineage>
</organism>
<keyword evidence="2 6" id="KW-0560">Oxidoreductase</keyword>
<dbReference type="GO" id="GO:0004029">
    <property type="term" value="F:aldehyde dehydrogenase (NAD+) activity"/>
    <property type="evidence" value="ECO:0007669"/>
    <property type="project" value="UniProtKB-EC"/>
</dbReference>
<evidence type="ECO:0000256" key="3">
    <source>
        <dbReference type="ARBA" id="ARBA00024226"/>
    </source>
</evidence>
<evidence type="ECO:0000256" key="6">
    <source>
        <dbReference type="RuleBase" id="RU003345"/>
    </source>
</evidence>
<dbReference type="InterPro" id="IPR016163">
    <property type="entry name" value="Ald_DH_C"/>
</dbReference>
<evidence type="ECO:0000256" key="4">
    <source>
        <dbReference type="ARBA" id="ARBA00049194"/>
    </source>
</evidence>
<dbReference type="InterPro" id="IPR015590">
    <property type="entry name" value="Aldehyde_DH_dom"/>
</dbReference>
<dbReference type="InterPro" id="IPR016161">
    <property type="entry name" value="Ald_DH/histidinol_DH"/>
</dbReference>
<dbReference type="InterPro" id="IPR029510">
    <property type="entry name" value="Ald_DH_CS_GLU"/>
</dbReference>
<dbReference type="Gene3D" id="3.40.309.10">
    <property type="entry name" value="Aldehyde Dehydrogenase, Chain A, domain 2"/>
    <property type="match status" value="1"/>
</dbReference>
<dbReference type="Pfam" id="PF00171">
    <property type="entry name" value="Aldedh"/>
    <property type="match status" value="1"/>
</dbReference>
<protein>
    <recommendedName>
        <fullName evidence="3">aldehyde dehydrogenase (NAD(+))</fullName>
        <ecNumber evidence="3">1.2.1.3</ecNumber>
    </recommendedName>
</protein>
<dbReference type="Gene3D" id="3.40.605.10">
    <property type="entry name" value="Aldehyde Dehydrogenase, Chain A, domain 1"/>
    <property type="match status" value="1"/>
</dbReference>
<reference evidence="8" key="1">
    <citation type="journal article" date="2020" name="Stud. Mycol.">
        <title>101 Dothideomycetes genomes: a test case for predicting lifestyles and emergence of pathogens.</title>
        <authorList>
            <person name="Haridas S."/>
            <person name="Albert R."/>
            <person name="Binder M."/>
            <person name="Bloem J."/>
            <person name="Labutti K."/>
            <person name="Salamov A."/>
            <person name="Andreopoulos B."/>
            <person name="Baker S."/>
            <person name="Barry K."/>
            <person name="Bills G."/>
            <person name="Bluhm B."/>
            <person name="Cannon C."/>
            <person name="Castanera R."/>
            <person name="Culley D."/>
            <person name="Daum C."/>
            <person name="Ezra D."/>
            <person name="Gonzalez J."/>
            <person name="Henrissat B."/>
            <person name="Kuo A."/>
            <person name="Liang C."/>
            <person name="Lipzen A."/>
            <person name="Lutzoni F."/>
            <person name="Magnuson J."/>
            <person name="Mondo S."/>
            <person name="Nolan M."/>
            <person name="Ohm R."/>
            <person name="Pangilinan J."/>
            <person name="Park H.-J."/>
            <person name="Ramirez L."/>
            <person name="Alfaro M."/>
            <person name="Sun H."/>
            <person name="Tritt A."/>
            <person name="Yoshinaga Y."/>
            <person name="Zwiers L.-H."/>
            <person name="Turgeon B."/>
            <person name="Goodwin S."/>
            <person name="Spatafora J."/>
            <person name="Crous P."/>
            <person name="Grigoriev I."/>
        </authorList>
    </citation>
    <scope>NUCLEOTIDE SEQUENCE</scope>
    <source>
        <strain evidence="8">CBS 207.26</strain>
    </source>
</reference>
<dbReference type="InterPro" id="IPR016162">
    <property type="entry name" value="Ald_DH_N"/>
</dbReference>
<feature type="domain" description="Aldehyde dehydrogenase" evidence="7">
    <location>
        <begin position="2"/>
        <end position="129"/>
    </location>
</feature>
<dbReference type="OrthoDB" id="310895at2759"/>
<comment type="catalytic activity">
    <reaction evidence="4">
        <text>an aldehyde + NAD(+) + H2O = a carboxylate + NADH + 2 H(+)</text>
        <dbReference type="Rhea" id="RHEA:16185"/>
        <dbReference type="ChEBI" id="CHEBI:15377"/>
        <dbReference type="ChEBI" id="CHEBI:15378"/>
        <dbReference type="ChEBI" id="CHEBI:17478"/>
        <dbReference type="ChEBI" id="CHEBI:29067"/>
        <dbReference type="ChEBI" id="CHEBI:57540"/>
        <dbReference type="ChEBI" id="CHEBI:57945"/>
        <dbReference type="EC" id="1.2.1.3"/>
    </reaction>
</comment>
<sequence length="138" mass="15083">MDVRAITFAGSTRTDQVIQAAAAKPNLKNTIFELGGKSPTVIFENAELETAVAETQCSIQFNSGQACIANSRIYVQDTIAGRFIALFKEKFSAVSAGYPTRKETNHGPVADEIQYNTVKDYIKLGKQWGEMDLGEEGE</sequence>
<evidence type="ECO:0000256" key="5">
    <source>
        <dbReference type="PROSITE-ProRule" id="PRU10007"/>
    </source>
</evidence>
<feature type="active site" evidence="5">
    <location>
        <position position="33"/>
    </location>
</feature>
<evidence type="ECO:0000313" key="8">
    <source>
        <dbReference type="EMBL" id="KAF2174406.1"/>
    </source>
</evidence>
<evidence type="ECO:0000313" key="9">
    <source>
        <dbReference type="Proteomes" id="UP000800200"/>
    </source>
</evidence>
<dbReference type="EC" id="1.2.1.3" evidence="3"/>
<dbReference type="Proteomes" id="UP000800200">
    <property type="component" value="Unassembled WGS sequence"/>
</dbReference>
<dbReference type="AlphaFoldDB" id="A0A6A6D9S3"/>
<dbReference type="EMBL" id="ML995020">
    <property type="protein sequence ID" value="KAF2174406.1"/>
    <property type="molecule type" value="Genomic_DNA"/>
</dbReference>
<dbReference type="PANTHER" id="PTHR11699">
    <property type="entry name" value="ALDEHYDE DEHYDROGENASE-RELATED"/>
    <property type="match status" value="1"/>
</dbReference>
<dbReference type="SUPFAM" id="SSF53720">
    <property type="entry name" value="ALDH-like"/>
    <property type="match status" value="1"/>
</dbReference>
<name>A0A6A6D9S3_9PEZI</name>
<accession>A0A6A6D9S3</accession>
<comment type="similarity">
    <text evidence="1 6">Belongs to the aldehyde dehydrogenase family.</text>
</comment>